<keyword evidence="3" id="KW-1185">Reference proteome</keyword>
<evidence type="ECO:0000313" key="3">
    <source>
        <dbReference type="Proteomes" id="UP000254575"/>
    </source>
</evidence>
<dbReference type="SMART" id="SM00086">
    <property type="entry name" value="PAC"/>
    <property type="match status" value="1"/>
</dbReference>
<gene>
    <name evidence="2" type="primary">aer_2</name>
    <name evidence="2" type="ORF">NCTC10717_01338</name>
</gene>
<sequence>MKYELPKMEKPPSHTSISSIETAFMEYHDGSSREVFFTDSQYIVPHNMMIVSRTDLDGFITHANADFVDASSYTKEEIIGQPHFFMRHPHMPKAAFADLWTTIQTGGTWIGMVKNLRKDGGYYWVKATVTTIRDKDDNIVGYHSVRRRIDRDTIKEYEERYAQMRAEENA</sequence>
<evidence type="ECO:0000259" key="1">
    <source>
        <dbReference type="Pfam" id="PF08447"/>
    </source>
</evidence>
<dbReference type="RefSeq" id="WP_115218533.1">
    <property type="nucleotide sequence ID" value="NZ_UHIA01000004.1"/>
</dbReference>
<name>A0A380MXM5_9GAMM</name>
<dbReference type="Proteomes" id="UP000254575">
    <property type="component" value="Unassembled WGS sequence"/>
</dbReference>
<dbReference type="OrthoDB" id="5675566at2"/>
<dbReference type="EMBL" id="UHIA01000004">
    <property type="protein sequence ID" value="SUO97032.1"/>
    <property type="molecule type" value="Genomic_DNA"/>
</dbReference>
<dbReference type="AlphaFoldDB" id="A0A380MXM5"/>
<proteinExistence type="predicted"/>
<dbReference type="Pfam" id="PF08447">
    <property type="entry name" value="PAS_3"/>
    <property type="match status" value="1"/>
</dbReference>
<organism evidence="2 3">
    <name type="scientific">Suttonella indologenes</name>
    <dbReference type="NCBI Taxonomy" id="13276"/>
    <lineage>
        <taxon>Bacteria</taxon>
        <taxon>Pseudomonadati</taxon>
        <taxon>Pseudomonadota</taxon>
        <taxon>Gammaproteobacteria</taxon>
        <taxon>Cardiobacteriales</taxon>
        <taxon>Cardiobacteriaceae</taxon>
        <taxon>Suttonella</taxon>
    </lineage>
</organism>
<keyword evidence="2" id="KW-0675">Receptor</keyword>
<dbReference type="InterPro" id="IPR035965">
    <property type="entry name" value="PAS-like_dom_sf"/>
</dbReference>
<feature type="domain" description="PAS fold-3" evidence="1">
    <location>
        <begin position="61"/>
        <end position="145"/>
    </location>
</feature>
<accession>A0A380MXM5</accession>
<dbReference type="InterPro" id="IPR000014">
    <property type="entry name" value="PAS"/>
</dbReference>
<dbReference type="CDD" id="cd00130">
    <property type="entry name" value="PAS"/>
    <property type="match status" value="1"/>
</dbReference>
<dbReference type="NCBIfam" id="TIGR00229">
    <property type="entry name" value="sensory_box"/>
    <property type="match status" value="1"/>
</dbReference>
<dbReference type="SUPFAM" id="SSF55785">
    <property type="entry name" value="PYP-like sensor domain (PAS domain)"/>
    <property type="match status" value="1"/>
</dbReference>
<dbReference type="Gene3D" id="3.30.450.20">
    <property type="entry name" value="PAS domain"/>
    <property type="match status" value="1"/>
</dbReference>
<evidence type="ECO:0000313" key="2">
    <source>
        <dbReference type="EMBL" id="SUO97032.1"/>
    </source>
</evidence>
<dbReference type="InterPro" id="IPR013655">
    <property type="entry name" value="PAS_fold_3"/>
</dbReference>
<dbReference type="InterPro" id="IPR001610">
    <property type="entry name" value="PAC"/>
</dbReference>
<reference evidence="2 3" key="1">
    <citation type="submission" date="2018-06" db="EMBL/GenBank/DDBJ databases">
        <authorList>
            <consortium name="Pathogen Informatics"/>
            <person name="Doyle S."/>
        </authorList>
    </citation>
    <scope>NUCLEOTIDE SEQUENCE [LARGE SCALE GENOMIC DNA]</scope>
    <source>
        <strain evidence="2 3">NCTC10717</strain>
    </source>
</reference>
<protein>
    <submittedName>
        <fullName evidence="2">Aerotaxis receptor</fullName>
    </submittedName>
</protein>